<name>A0A8C4WYH0_EPTBU</name>
<dbReference type="InterPro" id="IPR050848">
    <property type="entry name" value="Homeobox_TF"/>
</dbReference>
<keyword evidence="2 6" id="KW-0238">DNA-binding</keyword>
<dbReference type="InterPro" id="IPR000047">
    <property type="entry name" value="HTH_motif"/>
</dbReference>
<feature type="compositionally biased region" description="Low complexity" evidence="8">
    <location>
        <begin position="45"/>
        <end position="60"/>
    </location>
</feature>
<proteinExistence type="inferred from homology"/>
<comment type="similarity">
    <text evidence="5">Belongs to the BAR homeobox family.</text>
</comment>
<dbReference type="SMART" id="SM00389">
    <property type="entry name" value="HOX"/>
    <property type="match status" value="1"/>
</dbReference>
<keyword evidence="3 6" id="KW-0371">Homeobox</keyword>
<dbReference type="GO" id="GO:0003677">
    <property type="term" value="F:DNA binding"/>
    <property type="evidence" value="ECO:0007669"/>
    <property type="project" value="UniProtKB-UniRule"/>
</dbReference>
<reference evidence="10" key="2">
    <citation type="submission" date="2025-09" db="UniProtKB">
        <authorList>
            <consortium name="Ensembl"/>
        </authorList>
    </citation>
    <scope>IDENTIFICATION</scope>
</reference>
<keyword evidence="4 6" id="KW-0539">Nucleus</keyword>
<dbReference type="GO" id="GO:0005634">
    <property type="term" value="C:nucleus"/>
    <property type="evidence" value="ECO:0007669"/>
    <property type="project" value="UniProtKB-SubCell"/>
</dbReference>
<evidence type="ECO:0000259" key="9">
    <source>
        <dbReference type="PROSITE" id="PS50071"/>
    </source>
</evidence>
<dbReference type="InterPro" id="IPR001356">
    <property type="entry name" value="HD"/>
</dbReference>
<dbReference type="Pfam" id="PF00046">
    <property type="entry name" value="Homeodomain"/>
    <property type="match status" value="1"/>
</dbReference>
<evidence type="ECO:0000313" key="10">
    <source>
        <dbReference type="Ensembl" id="ENSEBUP00000020117.1"/>
    </source>
</evidence>
<feature type="region of interest" description="Disordered" evidence="8">
    <location>
        <begin position="143"/>
        <end position="168"/>
    </location>
</feature>
<feature type="DNA-binding region" description="Homeobox" evidence="6">
    <location>
        <begin position="87"/>
        <end position="146"/>
    </location>
</feature>
<dbReference type="PRINTS" id="PR00031">
    <property type="entry name" value="HTHREPRESSR"/>
</dbReference>
<organism evidence="10 11">
    <name type="scientific">Eptatretus burgeri</name>
    <name type="common">Inshore hagfish</name>
    <dbReference type="NCBI Taxonomy" id="7764"/>
    <lineage>
        <taxon>Eukaryota</taxon>
        <taxon>Metazoa</taxon>
        <taxon>Chordata</taxon>
        <taxon>Craniata</taxon>
        <taxon>Vertebrata</taxon>
        <taxon>Cyclostomata</taxon>
        <taxon>Myxini</taxon>
        <taxon>Myxiniformes</taxon>
        <taxon>Myxinidae</taxon>
        <taxon>Eptatretinae</taxon>
        <taxon>Eptatretus</taxon>
    </lineage>
</organism>
<evidence type="ECO:0000256" key="5">
    <source>
        <dbReference type="ARBA" id="ARBA00038196"/>
    </source>
</evidence>
<evidence type="ECO:0000256" key="7">
    <source>
        <dbReference type="RuleBase" id="RU000682"/>
    </source>
</evidence>
<dbReference type="SUPFAM" id="SSF46689">
    <property type="entry name" value="Homeodomain-like"/>
    <property type="match status" value="1"/>
</dbReference>
<feature type="region of interest" description="Disordered" evidence="8">
    <location>
        <begin position="1"/>
        <end position="85"/>
    </location>
</feature>
<dbReference type="AlphaFoldDB" id="A0A8C4WYH0"/>
<evidence type="ECO:0000256" key="4">
    <source>
        <dbReference type="ARBA" id="ARBA00023242"/>
    </source>
</evidence>
<dbReference type="CDD" id="cd00086">
    <property type="entry name" value="homeodomain"/>
    <property type="match status" value="1"/>
</dbReference>
<accession>A0A8C4WYH0</accession>
<evidence type="ECO:0000256" key="6">
    <source>
        <dbReference type="PROSITE-ProRule" id="PRU00108"/>
    </source>
</evidence>
<protein>
    <recommendedName>
        <fullName evidence="9">Homeobox domain-containing protein</fullName>
    </recommendedName>
</protein>
<evidence type="ECO:0000256" key="8">
    <source>
        <dbReference type="SAM" id="MobiDB-lite"/>
    </source>
</evidence>
<comment type="subcellular location">
    <subcellularLocation>
        <location evidence="1 6 7">Nucleus</location>
    </subcellularLocation>
</comment>
<dbReference type="GeneTree" id="ENSGT01140000285850"/>
<dbReference type="PRINTS" id="PR00024">
    <property type="entry name" value="HOMEOBOX"/>
</dbReference>
<evidence type="ECO:0000313" key="11">
    <source>
        <dbReference type="Proteomes" id="UP000694388"/>
    </source>
</evidence>
<evidence type="ECO:0000256" key="1">
    <source>
        <dbReference type="ARBA" id="ARBA00004123"/>
    </source>
</evidence>
<evidence type="ECO:0000256" key="3">
    <source>
        <dbReference type="ARBA" id="ARBA00023155"/>
    </source>
</evidence>
<keyword evidence="11" id="KW-1185">Reference proteome</keyword>
<reference evidence="10" key="1">
    <citation type="submission" date="2025-08" db="UniProtKB">
        <authorList>
            <consortium name="Ensembl"/>
        </authorList>
    </citation>
    <scope>IDENTIFICATION</scope>
</reference>
<dbReference type="PANTHER" id="PTHR24333">
    <property type="entry name" value="HOMEO BOX HB9 LIKE A-RELATED"/>
    <property type="match status" value="1"/>
</dbReference>
<evidence type="ECO:0000256" key="2">
    <source>
        <dbReference type="ARBA" id="ARBA00023125"/>
    </source>
</evidence>
<feature type="domain" description="Homeobox" evidence="9">
    <location>
        <begin position="85"/>
        <end position="145"/>
    </location>
</feature>
<dbReference type="InterPro" id="IPR009057">
    <property type="entry name" value="Homeodomain-like_sf"/>
</dbReference>
<dbReference type="InterPro" id="IPR020479">
    <property type="entry name" value="HD_metazoa"/>
</dbReference>
<sequence>MKLFSSVEWLARSSREERSLRSSGTQSALDRKVDSHDAASTTNGEASSPAYPEAPSPTEEWSGYESETAEGSRVPLAGRVPGPAGSARRIRIAFSPSQLGRLERRFRKQRYLTVAERQDLARQLGLTDMQVKTWFQNRRMKTQAGGAGGQVGRFEPPALGPRTSHRVDVARSPRRARLVGAHPVAHHLDVLVPARSLTVGNASRERSRRARLFEELYPTKKKRDPSFATPD</sequence>
<dbReference type="Proteomes" id="UP000694388">
    <property type="component" value="Unplaced"/>
</dbReference>
<dbReference type="PROSITE" id="PS50071">
    <property type="entry name" value="HOMEOBOX_2"/>
    <property type="match status" value="1"/>
</dbReference>
<dbReference type="Gene3D" id="1.10.10.60">
    <property type="entry name" value="Homeodomain-like"/>
    <property type="match status" value="1"/>
</dbReference>
<dbReference type="Ensembl" id="ENSEBUT00000020693.1">
    <property type="protein sequence ID" value="ENSEBUP00000020117.1"/>
    <property type="gene ID" value="ENSEBUG00000012487.1"/>
</dbReference>